<dbReference type="EMBL" id="QGKM01000009">
    <property type="protein sequence ID" value="PWQ99696.1"/>
    <property type="molecule type" value="Genomic_DNA"/>
</dbReference>
<dbReference type="InterPro" id="IPR019587">
    <property type="entry name" value="Polyketide_cyclase/dehydratase"/>
</dbReference>
<proteinExistence type="predicted"/>
<accession>A0A317CME1</accession>
<protein>
    <recommendedName>
        <fullName evidence="3">SRPBCC family protein</fullName>
    </recommendedName>
</protein>
<evidence type="ECO:0000313" key="1">
    <source>
        <dbReference type="EMBL" id="PWQ99696.1"/>
    </source>
</evidence>
<dbReference type="OrthoDB" id="4773254at2"/>
<comment type="caution">
    <text evidence="1">The sequence shown here is derived from an EMBL/GenBank/DDBJ whole genome shotgun (WGS) entry which is preliminary data.</text>
</comment>
<dbReference type="CDD" id="cd07812">
    <property type="entry name" value="SRPBCC"/>
    <property type="match status" value="1"/>
</dbReference>
<dbReference type="Proteomes" id="UP000245539">
    <property type="component" value="Unassembled WGS sequence"/>
</dbReference>
<dbReference type="AlphaFoldDB" id="A0A317CME1"/>
<keyword evidence="2" id="KW-1185">Reference proteome</keyword>
<dbReference type="Gene3D" id="3.30.530.20">
    <property type="match status" value="1"/>
</dbReference>
<dbReference type="RefSeq" id="WP_109836634.1">
    <property type="nucleotide sequence ID" value="NZ_QGKM01000009.1"/>
</dbReference>
<evidence type="ECO:0000313" key="2">
    <source>
        <dbReference type="Proteomes" id="UP000245539"/>
    </source>
</evidence>
<gene>
    <name evidence="1" type="ORF">DKW60_05315</name>
</gene>
<name>A0A317CME1_9GAMM</name>
<sequence>MKVSVDTEINSPKDKVWDVITDFENSPNVISGIIGLQVLEKPASGLVGFKWKETRKMFGKEAEETMWITDCEEGQYYATRAENHGAIYRSMLFVEAMDAHNTKLTMSFEGDSDSMFVKIISAVMGLFMKKSMTKMLQDDLDDIKLYVEAGS</sequence>
<organism evidence="1 2">
    <name type="scientific">Leucothrix pacifica</name>
    <dbReference type="NCBI Taxonomy" id="1247513"/>
    <lineage>
        <taxon>Bacteria</taxon>
        <taxon>Pseudomonadati</taxon>
        <taxon>Pseudomonadota</taxon>
        <taxon>Gammaproteobacteria</taxon>
        <taxon>Thiotrichales</taxon>
        <taxon>Thiotrichaceae</taxon>
        <taxon>Leucothrix</taxon>
    </lineage>
</organism>
<dbReference type="Pfam" id="PF10604">
    <property type="entry name" value="Polyketide_cyc2"/>
    <property type="match status" value="1"/>
</dbReference>
<dbReference type="SUPFAM" id="SSF55961">
    <property type="entry name" value="Bet v1-like"/>
    <property type="match status" value="1"/>
</dbReference>
<dbReference type="InterPro" id="IPR023393">
    <property type="entry name" value="START-like_dom_sf"/>
</dbReference>
<reference evidence="1 2" key="1">
    <citation type="submission" date="2018-05" db="EMBL/GenBank/DDBJ databases">
        <title>Leucothrix arctica sp. nov., isolated from Arctic seawater.</title>
        <authorList>
            <person name="Choi A."/>
            <person name="Baek K."/>
        </authorList>
    </citation>
    <scope>NUCLEOTIDE SEQUENCE [LARGE SCALE GENOMIC DNA]</scope>
    <source>
        <strain evidence="1 2">JCM 18388</strain>
    </source>
</reference>
<evidence type="ECO:0008006" key="3">
    <source>
        <dbReference type="Google" id="ProtNLM"/>
    </source>
</evidence>